<evidence type="ECO:0000256" key="6">
    <source>
        <dbReference type="RuleBase" id="RU362125"/>
    </source>
</evidence>
<protein>
    <submittedName>
        <fullName evidence="10">Acyl-CoA dehydrogenase</fullName>
    </submittedName>
</protein>
<evidence type="ECO:0000259" key="7">
    <source>
        <dbReference type="Pfam" id="PF00441"/>
    </source>
</evidence>
<dbReference type="RefSeq" id="WP_159368670.1">
    <property type="nucleotide sequence ID" value="NZ_WMEO01000003.1"/>
</dbReference>
<comment type="cofactor">
    <cofactor evidence="1 6">
        <name>FAD</name>
        <dbReference type="ChEBI" id="CHEBI:57692"/>
    </cofactor>
</comment>
<accession>A0A6B1I9J3</accession>
<dbReference type="PROSITE" id="PS00073">
    <property type="entry name" value="ACYL_COA_DH_2"/>
    <property type="match status" value="1"/>
</dbReference>
<dbReference type="GO" id="GO:0050660">
    <property type="term" value="F:flavin adenine dinucleotide binding"/>
    <property type="evidence" value="ECO:0007669"/>
    <property type="project" value="InterPro"/>
</dbReference>
<evidence type="ECO:0000259" key="9">
    <source>
        <dbReference type="Pfam" id="PF02771"/>
    </source>
</evidence>
<evidence type="ECO:0000256" key="2">
    <source>
        <dbReference type="ARBA" id="ARBA00009347"/>
    </source>
</evidence>
<evidence type="ECO:0000256" key="5">
    <source>
        <dbReference type="ARBA" id="ARBA00023002"/>
    </source>
</evidence>
<dbReference type="InterPro" id="IPR006089">
    <property type="entry name" value="Acyl-CoA_DH_CS"/>
</dbReference>
<dbReference type="SUPFAM" id="SSF47203">
    <property type="entry name" value="Acyl-CoA dehydrogenase C-terminal domain-like"/>
    <property type="match status" value="1"/>
</dbReference>
<keyword evidence="4 6" id="KW-0274">FAD</keyword>
<dbReference type="InterPro" id="IPR006091">
    <property type="entry name" value="Acyl-CoA_Oxase/DH_mid-dom"/>
</dbReference>
<dbReference type="Pfam" id="PF00441">
    <property type="entry name" value="Acyl-CoA_dh_1"/>
    <property type="match status" value="1"/>
</dbReference>
<dbReference type="FunFam" id="1.20.140.10:FF:000004">
    <property type="entry name" value="Acyl-CoA dehydrogenase FadE25"/>
    <property type="match status" value="1"/>
</dbReference>
<dbReference type="Gene3D" id="2.40.110.10">
    <property type="entry name" value="Butyryl-CoA Dehydrogenase, subunit A, domain 2"/>
    <property type="match status" value="1"/>
</dbReference>
<dbReference type="Gene3D" id="1.10.540.10">
    <property type="entry name" value="Acyl-CoA dehydrogenase/oxidase, N-terminal domain"/>
    <property type="match status" value="1"/>
</dbReference>
<organism evidence="10 11">
    <name type="scientific">Halorubrum distributum</name>
    <dbReference type="NCBI Taxonomy" id="29283"/>
    <lineage>
        <taxon>Archaea</taxon>
        <taxon>Methanobacteriati</taxon>
        <taxon>Methanobacteriota</taxon>
        <taxon>Stenosarchaea group</taxon>
        <taxon>Halobacteria</taxon>
        <taxon>Halobacteriales</taxon>
        <taxon>Haloferacaceae</taxon>
        <taxon>Halorubrum</taxon>
        <taxon>Halorubrum distributum group</taxon>
    </lineage>
</organism>
<dbReference type="PANTHER" id="PTHR43884">
    <property type="entry name" value="ACYL-COA DEHYDROGENASE"/>
    <property type="match status" value="1"/>
</dbReference>
<evidence type="ECO:0000256" key="4">
    <source>
        <dbReference type="ARBA" id="ARBA00022827"/>
    </source>
</evidence>
<proteinExistence type="inferred from homology"/>
<dbReference type="InterPro" id="IPR036250">
    <property type="entry name" value="AcylCo_DH-like_C"/>
</dbReference>
<feature type="domain" description="Acyl-CoA dehydrogenase/oxidase C-terminal" evidence="7">
    <location>
        <begin position="242"/>
        <end position="390"/>
    </location>
</feature>
<dbReference type="InterPro" id="IPR046373">
    <property type="entry name" value="Acyl-CoA_Oxase/DH_mid-dom_sf"/>
</dbReference>
<evidence type="ECO:0000313" key="11">
    <source>
        <dbReference type="Proteomes" id="UP000460194"/>
    </source>
</evidence>
<evidence type="ECO:0000313" key="10">
    <source>
        <dbReference type="EMBL" id="MYL15739.1"/>
    </source>
</evidence>
<dbReference type="GO" id="GO:0003995">
    <property type="term" value="F:acyl-CoA dehydrogenase activity"/>
    <property type="evidence" value="ECO:0007669"/>
    <property type="project" value="InterPro"/>
</dbReference>
<keyword evidence="3 6" id="KW-0285">Flavoprotein</keyword>
<feature type="domain" description="Acyl-CoA oxidase/dehydrogenase middle" evidence="8">
    <location>
        <begin position="128"/>
        <end position="230"/>
    </location>
</feature>
<keyword evidence="5 6" id="KW-0560">Oxidoreductase</keyword>
<comment type="caution">
    <text evidence="10">The sequence shown here is derived from an EMBL/GenBank/DDBJ whole genome shotgun (WGS) entry which is preliminary data.</text>
</comment>
<feature type="domain" description="Acyl-CoA dehydrogenase/oxidase N-terminal" evidence="9">
    <location>
        <begin position="11"/>
        <end position="120"/>
    </location>
</feature>
<sequence>MTGARVGSALTDEQAAVRDLVEEFAAEEVRPNAAEADETETFPEDVWDGLAELGLTGLTVPEEYGGFGADKTTYAVVNEALAHGSLAVATALSVHCLATSCIAEFGTEAQREAWLPEMAETGRPVGMFCLSEPHAGSNPAEMSTTATYDPATDEYVLNGEKQWITNGRRGGVAIVFAKAAGEGDADSDALDDAITQFLVPADTDGFEVGKKEEKLGLRASDTTGITFDDCRVPAENRLTEEGKGLSAAFRTLTEGRIGIAAQAVGVAQAALDEATSYAEEREQFDRPIGDIQTIRHKLAEMSTDVSAARLLVREACRQAEAGEDYRVAASKAKYRASEAAMSVTNEAVQIHGGYGYTTEFDVERLYRDAKITEIYEGTTEIQKTIIARGVFGE</sequence>
<dbReference type="AlphaFoldDB" id="A0A6B1I9J3"/>
<comment type="similarity">
    <text evidence="2 6">Belongs to the acyl-CoA dehydrogenase family.</text>
</comment>
<dbReference type="InterPro" id="IPR009075">
    <property type="entry name" value="AcylCo_DH/oxidase_C"/>
</dbReference>
<evidence type="ECO:0000256" key="3">
    <source>
        <dbReference type="ARBA" id="ARBA00022630"/>
    </source>
</evidence>
<dbReference type="EMBL" id="WMEO01000003">
    <property type="protein sequence ID" value="MYL15739.1"/>
    <property type="molecule type" value="Genomic_DNA"/>
</dbReference>
<dbReference type="InterPro" id="IPR037069">
    <property type="entry name" value="AcylCoA_DH/ox_N_sf"/>
</dbReference>
<dbReference type="InterPro" id="IPR009100">
    <property type="entry name" value="AcylCoA_DH/oxidase_NM_dom_sf"/>
</dbReference>
<dbReference type="PANTHER" id="PTHR43884:SF12">
    <property type="entry name" value="ISOVALERYL-COA DEHYDROGENASE, MITOCHONDRIAL-RELATED"/>
    <property type="match status" value="1"/>
</dbReference>
<gene>
    <name evidence="10" type="ORF">GLW36_03635</name>
</gene>
<evidence type="ECO:0000256" key="1">
    <source>
        <dbReference type="ARBA" id="ARBA00001974"/>
    </source>
</evidence>
<dbReference type="Gene3D" id="1.20.140.10">
    <property type="entry name" value="Butyryl-CoA Dehydrogenase, subunit A, domain 3"/>
    <property type="match status" value="1"/>
</dbReference>
<name>A0A6B1I9J3_9EURY</name>
<reference evidence="10 11" key="1">
    <citation type="submission" date="2019-11" db="EMBL/GenBank/DDBJ databases">
        <title>Genome sequences of 17 halophilic strains isolated from different environments.</title>
        <authorList>
            <person name="Furrow R.E."/>
        </authorList>
    </citation>
    <scope>NUCLEOTIDE SEQUENCE [LARGE SCALE GENOMIC DNA]</scope>
    <source>
        <strain evidence="10 11">22517_05_Cabo</strain>
    </source>
</reference>
<dbReference type="SUPFAM" id="SSF56645">
    <property type="entry name" value="Acyl-CoA dehydrogenase NM domain-like"/>
    <property type="match status" value="1"/>
</dbReference>
<dbReference type="Pfam" id="PF02770">
    <property type="entry name" value="Acyl-CoA_dh_M"/>
    <property type="match status" value="1"/>
</dbReference>
<dbReference type="InterPro" id="IPR013786">
    <property type="entry name" value="AcylCoA_DH/ox_N"/>
</dbReference>
<dbReference type="FunFam" id="1.10.540.10:FF:000002">
    <property type="entry name" value="Acyl-CoA dehydrogenase FadE19"/>
    <property type="match status" value="1"/>
</dbReference>
<evidence type="ECO:0000259" key="8">
    <source>
        <dbReference type="Pfam" id="PF02770"/>
    </source>
</evidence>
<dbReference type="Pfam" id="PF02771">
    <property type="entry name" value="Acyl-CoA_dh_N"/>
    <property type="match status" value="1"/>
</dbReference>
<dbReference type="Proteomes" id="UP000460194">
    <property type="component" value="Unassembled WGS sequence"/>
</dbReference>
<dbReference type="FunFam" id="2.40.110.10:FF:000002">
    <property type="entry name" value="Acyl-CoA dehydrogenase fadE12"/>
    <property type="match status" value="1"/>
</dbReference>
<dbReference type="PIRSF" id="PIRSF016578">
    <property type="entry name" value="HsaA"/>
    <property type="match status" value="1"/>
</dbReference>